<evidence type="ECO:0000313" key="1">
    <source>
        <dbReference type="EMBL" id="GAA4201713.1"/>
    </source>
</evidence>
<dbReference type="EMBL" id="BAABAQ010000011">
    <property type="protein sequence ID" value="GAA4201713.1"/>
    <property type="molecule type" value="Genomic_DNA"/>
</dbReference>
<evidence type="ECO:0000313" key="2">
    <source>
        <dbReference type="Proteomes" id="UP001501251"/>
    </source>
</evidence>
<name>A0ABP8B9Y7_9ACTN</name>
<dbReference type="Pfam" id="PF10041">
    <property type="entry name" value="DUF2277"/>
    <property type="match status" value="1"/>
</dbReference>
<gene>
    <name evidence="1" type="ORF">GCM10022252_56870</name>
</gene>
<dbReference type="InterPro" id="IPR018735">
    <property type="entry name" value="DUF2277"/>
</dbReference>
<proteinExistence type="predicted"/>
<reference evidence="2" key="1">
    <citation type="journal article" date="2019" name="Int. J. Syst. Evol. Microbiol.">
        <title>The Global Catalogue of Microorganisms (GCM) 10K type strain sequencing project: providing services to taxonomists for standard genome sequencing and annotation.</title>
        <authorList>
            <consortium name="The Broad Institute Genomics Platform"/>
            <consortium name="The Broad Institute Genome Sequencing Center for Infectious Disease"/>
            <person name="Wu L."/>
            <person name="Ma J."/>
        </authorList>
    </citation>
    <scope>NUCLEOTIDE SEQUENCE [LARGE SCALE GENOMIC DNA]</scope>
    <source>
        <strain evidence="2">JCM 17388</strain>
    </source>
</reference>
<evidence type="ECO:0008006" key="3">
    <source>
        <dbReference type="Google" id="ProtNLM"/>
    </source>
</evidence>
<accession>A0ABP8B9Y7</accession>
<keyword evidence="2" id="KW-1185">Reference proteome</keyword>
<dbReference type="Proteomes" id="UP001501251">
    <property type="component" value="Unassembled WGS sequence"/>
</dbReference>
<sequence length="91" mass="10414">MVSARREARERRETEYRPVMCRSIKTLREPYASDVTDDDVRAAALQYVRKVSGFRSPSTRNAEAFERAVEAVAAATQTLLDDLQLRHVSRD</sequence>
<protein>
    <recommendedName>
        <fullName evidence="3">DUF2277 domain-containing protein</fullName>
    </recommendedName>
</protein>
<organism evidence="1 2">
    <name type="scientific">Streptosporangium oxazolinicum</name>
    <dbReference type="NCBI Taxonomy" id="909287"/>
    <lineage>
        <taxon>Bacteria</taxon>
        <taxon>Bacillati</taxon>
        <taxon>Actinomycetota</taxon>
        <taxon>Actinomycetes</taxon>
        <taxon>Streptosporangiales</taxon>
        <taxon>Streptosporangiaceae</taxon>
        <taxon>Streptosporangium</taxon>
    </lineage>
</organism>
<comment type="caution">
    <text evidence="1">The sequence shown here is derived from an EMBL/GenBank/DDBJ whole genome shotgun (WGS) entry which is preliminary data.</text>
</comment>